<dbReference type="InterPro" id="IPR036266">
    <property type="entry name" value="SecA_Wing/Scaffold_sf"/>
</dbReference>
<comment type="caution">
    <text evidence="2">The sequence shown here is derived from an EMBL/GenBank/DDBJ whole genome shotgun (WGS) entry which is preliminary data.</text>
</comment>
<dbReference type="GO" id="GO:0017038">
    <property type="term" value="P:protein import"/>
    <property type="evidence" value="ECO:0007669"/>
    <property type="project" value="InterPro"/>
</dbReference>
<dbReference type="AlphaFoldDB" id="K1S641"/>
<dbReference type="Pfam" id="PF07516">
    <property type="entry name" value="SecA_SW"/>
    <property type="match status" value="1"/>
</dbReference>
<dbReference type="SUPFAM" id="SSF81886">
    <property type="entry name" value="Helical scaffold and wing domains of SecA"/>
    <property type="match status" value="1"/>
</dbReference>
<evidence type="ECO:0000259" key="1">
    <source>
        <dbReference type="Pfam" id="PF07516"/>
    </source>
</evidence>
<accession>K1S641</accession>
<dbReference type="InterPro" id="IPR011116">
    <property type="entry name" value="SecA_Wing/Scaffold"/>
</dbReference>
<feature type="domain" description="SecA Wing/Scaffold" evidence="1">
    <location>
        <begin position="1"/>
        <end position="63"/>
    </location>
</feature>
<name>K1S641_9ZZZZ</name>
<organism evidence="2">
    <name type="scientific">human gut metagenome</name>
    <dbReference type="NCBI Taxonomy" id="408170"/>
    <lineage>
        <taxon>unclassified sequences</taxon>
        <taxon>metagenomes</taxon>
        <taxon>organismal metagenomes</taxon>
    </lineage>
</organism>
<dbReference type="EMBL" id="AJWZ01009566">
    <property type="protein sequence ID" value="EKC50954.1"/>
    <property type="molecule type" value="Genomic_DNA"/>
</dbReference>
<reference evidence="2" key="1">
    <citation type="journal article" date="2013" name="Environ. Microbiol.">
        <title>Microbiota from the distal guts of lean and obese adolescents exhibit partial functional redundancy besides clear differences in community structure.</title>
        <authorList>
            <person name="Ferrer M."/>
            <person name="Ruiz A."/>
            <person name="Lanza F."/>
            <person name="Haange S.B."/>
            <person name="Oberbach A."/>
            <person name="Till H."/>
            <person name="Bargiela R."/>
            <person name="Campoy C."/>
            <person name="Segura M.T."/>
            <person name="Richter M."/>
            <person name="von Bergen M."/>
            <person name="Seifert J."/>
            <person name="Suarez A."/>
        </authorList>
    </citation>
    <scope>NUCLEOTIDE SEQUENCE</scope>
</reference>
<dbReference type="GO" id="GO:0016020">
    <property type="term" value="C:membrane"/>
    <property type="evidence" value="ECO:0007669"/>
    <property type="project" value="InterPro"/>
</dbReference>
<proteinExistence type="predicted"/>
<evidence type="ECO:0000313" key="2">
    <source>
        <dbReference type="EMBL" id="EKC50954.1"/>
    </source>
</evidence>
<protein>
    <submittedName>
        <fullName evidence="2">Protein translocase subunit secA</fullName>
    </submittedName>
</protein>
<sequence>QKKVEGRNFGIRKQTLQYDDVMNRQRQLIYKQRDQVLDGIDLTDKILQMLDTNIEENVKNILQVTTKLTGMLPDLRKVQRLAHNRR</sequence>
<gene>
    <name evidence="2" type="ORF">OBE_13852</name>
</gene>
<feature type="non-terminal residue" evidence="2">
    <location>
        <position position="1"/>
    </location>
</feature>
<dbReference type="Gene3D" id="1.10.3060.10">
    <property type="entry name" value="Helical scaffold and wing domains of SecA"/>
    <property type="match status" value="1"/>
</dbReference>